<keyword evidence="3" id="KW-1185">Reference proteome</keyword>
<sequence length="496" mass="53127">MELIIMVRGRVAGDLPARAPGLFSPFSTFSFSYLAYGSPYPDLHRQASYVTASIRPRPNTRQEQQQEAKTSLGVTEHMWQCFGVTQERENEGGEERRGEGRREGGRGTVGVRSCRSGNATSLPDSGRFGLDTADSCPPLQPLLADNSFFLPPAPRPPRPPPTSSPPYCCPSSPLLSPHASPSPPSSSPLSPSPALPSFLVLLLPYPLLRLSFPSRSCLSLPSPVLPFFYYLPFSPPPSSSPAPPSDSLFPCVLCPASTSLPHAPLFPPAPLSASSSRSFCRPSACSRPLWRPLVLLSPVSASASRPPRTTSAAPSAGQAAAVVSRGPRRSWLPAVGPPLARTTLQELVSRVLDRPPRALPQVGLAFREEGPLCALVDHLQVAKRFWDRLLATAKLLSNLARGPRAHGRGVTSGHRKAVRGALAGLRLLHGRSDGADRPFRTGSAFSSLPRSPPSPRRGRDPSGRASQGPRGLARRPQQSSPRSSPKLYSAKGRRPT</sequence>
<organism evidence="2 3">
    <name type="scientific">Penaeus vannamei</name>
    <name type="common">Whiteleg shrimp</name>
    <name type="synonym">Litopenaeus vannamei</name>
    <dbReference type="NCBI Taxonomy" id="6689"/>
    <lineage>
        <taxon>Eukaryota</taxon>
        <taxon>Metazoa</taxon>
        <taxon>Ecdysozoa</taxon>
        <taxon>Arthropoda</taxon>
        <taxon>Crustacea</taxon>
        <taxon>Multicrustacea</taxon>
        <taxon>Malacostraca</taxon>
        <taxon>Eumalacostraca</taxon>
        <taxon>Eucarida</taxon>
        <taxon>Decapoda</taxon>
        <taxon>Dendrobranchiata</taxon>
        <taxon>Penaeoidea</taxon>
        <taxon>Penaeidae</taxon>
        <taxon>Penaeus</taxon>
    </lineage>
</organism>
<feature type="region of interest" description="Disordered" evidence="1">
    <location>
        <begin position="147"/>
        <end position="167"/>
    </location>
</feature>
<reference evidence="2 3" key="1">
    <citation type="submission" date="2018-04" db="EMBL/GenBank/DDBJ databases">
        <authorList>
            <person name="Zhang X."/>
            <person name="Yuan J."/>
            <person name="Li F."/>
            <person name="Xiang J."/>
        </authorList>
    </citation>
    <scope>NUCLEOTIDE SEQUENCE [LARGE SCALE GENOMIC DNA]</scope>
    <source>
        <tissue evidence="2">Muscle</tissue>
    </source>
</reference>
<feature type="compositionally biased region" description="Basic and acidic residues" evidence="1">
    <location>
        <begin position="86"/>
        <end position="105"/>
    </location>
</feature>
<feature type="region of interest" description="Disordered" evidence="1">
    <location>
        <begin position="429"/>
        <end position="496"/>
    </location>
</feature>
<evidence type="ECO:0000256" key="1">
    <source>
        <dbReference type="SAM" id="MobiDB-lite"/>
    </source>
</evidence>
<comment type="caution">
    <text evidence="2">The sequence shown here is derived from an EMBL/GenBank/DDBJ whole genome shotgun (WGS) entry which is preliminary data.</text>
</comment>
<feature type="compositionally biased region" description="Pro residues" evidence="1">
    <location>
        <begin position="151"/>
        <end position="167"/>
    </location>
</feature>
<feature type="compositionally biased region" description="Basic and acidic residues" evidence="1">
    <location>
        <begin position="430"/>
        <end position="439"/>
    </location>
</feature>
<reference evidence="2 3" key="2">
    <citation type="submission" date="2019-01" db="EMBL/GenBank/DDBJ databases">
        <title>The decoding of complex shrimp genome reveals the adaptation for benthos swimmer, frequently molting mechanism and breeding impact on genome.</title>
        <authorList>
            <person name="Sun Y."/>
            <person name="Gao Y."/>
            <person name="Yu Y."/>
        </authorList>
    </citation>
    <scope>NUCLEOTIDE SEQUENCE [LARGE SCALE GENOMIC DNA]</scope>
    <source>
        <tissue evidence="2">Muscle</tissue>
    </source>
</reference>
<accession>A0A423T5X1</accession>
<feature type="compositionally biased region" description="Low complexity" evidence="1">
    <location>
        <begin position="474"/>
        <end position="485"/>
    </location>
</feature>
<feature type="region of interest" description="Disordered" evidence="1">
    <location>
        <begin position="83"/>
        <end position="133"/>
    </location>
</feature>
<gene>
    <name evidence="2" type="ORF">C7M84_009741</name>
</gene>
<protein>
    <submittedName>
        <fullName evidence="2">Uncharacterized protein</fullName>
    </submittedName>
</protein>
<dbReference type="EMBL" id="QCYY01002231">
    <property type="protein sequence ID" value="ROT71906.1"/>
    <property type="molecule type" value="Genomic_DNA"/>
</dbReference>
<dbReference type="Proteomes" id="UP000283509">
    <property type="component" value="Unassembled WGS sequence"/>
</dbReference>
<feature type="region of interest" description="Disordered" evidence="1">
    <location>
        <begin position="301"/>
        <end position="320"/>
    </location>
</feature>
<dbReference type="AlphaFoldDB" id="A0A423T5X1"/>
<evidence type="ECO:0000313" key="2">
    <source>
        <dbReference type="EMBL" id="ROT71906.1"/>
    </source>
</evidence>
<proteinExistence type="predicted"/>
<name>A0A423T5X1_PENVA</name>
<evidence type="ECO:0000313" key="3">
    <source>
        <dbReference type="Proteomes" id="UP000283509"/>
    </source>
</evidence>